<organism evidence="3 4">
    <name type="scientific">Sphingosinicella microcystinivorans</name>
    <dbReference type="NCBI Taxonomy" id="335406"/>
    <lineage>
        <taxon>Bacteria</taxon>
        <taxon>Pseudomonadati</taxon>
        <taxon>Pseudomonadota</taxon>
        <taxon>Alphaproteobacteria</taxon>
        <taxon>Sphingomonadales</taxon>
        <taxon>Sphingosinicellaceae</taxon>
        <taxon>Sphingosinicella</taxon>
    </lineage>
</organism>
<evidence type="ECO:0000313" key="4">
    <source>
        <dbReference type="Proteomes" id="UP000276029"/>
    </source>
</evidence>
<keyword evidence="2" id="KW-1133">Transmembrane helix</keyword>
<evidence type="ECO:0000256" key="1">
    <source>
        <dbReference type="SAM" id="MobiDB-lite"/>
    </source>
</evidence>
<name>A0ABX9T3B2_SPHMI</name>
<feature type="region of interest" description="Disordered" evidence="1">
    <location>
        <begin position="1"/>
        <end position="20"/>
    </location>
</feature>
<sequence length="47" mass="5024">MAAAPCRGGGLSVTKKKPKRMRDDRKLLFVLGVCGVLLAAMFVLMSS</sequence>
<gene>
    <name evidence="3" type="ORF">DFR51_1373</name>
</gene>
<evidence type="ECO:0000256" key="2">
    <source>
        <dbReference type="SAM" id="Phobius"/>
    </source>
</evidence>
<accession>A0ABX9T3B2</accession>
<keyword evidence="2" id="KW-0472">Membrane</keyword>
<comment type="caution">
    <text evidence="3">The sequence shown here is derived from an EMBL/GenBank/DDBJ whole genome shotgun (WGS) entry which is preliminary data.</text>
</comment>
<reference evidence="3 4" key="1">
    <citation type="submission" date="2018-10" db="EMBL/GenBank/DDBJ databases">
        <title>Genomic Encyclopedia of Type Strains, Phase IV (KMG-IV): sequencing the most valuable type-strain genomes for metagenomic binning, comparative biology and taxonomic classification.</title>
        <authorList>
            <person name="Goeker M."/>
        </authorList>
    </citation>
    <scope>NUCLEOTIDE SEQUENCE [LARGE SCALE GENOMIC DNA]</scope>
    <source>
        <strain evidence="3 4">DSM 19791</strain>
    </source>
</reference>
<proteinExistence type="predicted"/>
<dbReference type="EMBL" id="RBWX01000007">
    <property type="protein sequence ID" value="RKS91802.1"/>
    <property type="molecule type" value="Genomic_DNA"/>
</dbReference>
<dbReference type="Proteomes" id="UP000276029">
    <property type="component" value="Unassembled WGS sequence"/>
</dbReference>
<feature type="transmembrane region" description="Helical" evidence="2">
    <location>
        <begin position="27"/>
        <end position="45"/>
    </location>
</feature>
<keyword evidence="2" id="KW-0812">Transmembrane</keyword>
<keyword evidence="4" id="KW-1185">Reference proteome</keyword>
<protein>
    <submittedName>
        <fullName evidence="3">Uncharacterized protein</fullName>
    </submittedName>
</protein>
<evidence type="ECO:0000313" key="3">
    <source>
        <dbReference type="EMBL" id="RKS91802.1"/>
    </source>
</evidence>